<dbReference type="Proteomes" id="UP001056708">
    <property type="component" value="Chromosome"/>
</dbReference>
<evidence type="ECO:0000256" key="6">
    <source>
        <dbReference type="ARBA" id="ARBA00034617"/>
    </source>
</evidence>
<gene>
    <name evidence="13" type="ORF">NEA10_08035</name>
</gene>
<evidence type="ECO:0000313" key="14">
    <source>
        <dbReference type="Proteomes" id="UP001056708"/>
    </source>
</evidence>
<evidence type="ECO:0000256" key="9">
    <source>
        <dbReference type="PROSITE-ProRule" id="PRU00560"/>
    </source>
</evidence>
<dbReference type="RefSeq" id="WP_252664802.1">
    <property type="nucleotide sequence ID" value="NZ_CP098611.1"/>
</dbReference>
<evidence type="ECO:0000256" key="4">
    <source>
        <dbReference type="ARBA" id="ARBA00022840"/>
    </source>
</evidence>
<evidence type="ECO:0000259" key="12">
    <source>
        <dbReference type="PROSITE" id="PS51217"/>
    </source>
</evidence>
<dbReference type="InterPro" id="IPR027417">
    <property type="entry name" value="P-loop_NTPase"/>
</dbReference>
<dbReference type="PANTHER" id="PTHR11070:SF23">
    <property type="entry name" value="RECBCD ENZYME SUBUNIT RECB"/>
    <property type="match status" value="1"/>
</dbReference>
<dbReference type="Pfam" id="PF13361">
    <property type="entry name" value="UvrD_C"/>
    <property type="match status" value="2"/>
</dbReference>
<comment type="catalytic activity">
    <reaction evidence="8">
        <text>ATP + H2O = ADP + phosphate + H(+)</text>
        <dbReference type="Rhea" id="RHEA:13065"/>
        <dbReference type="ChEBI" id="CHEBI:15377"/>
        <dbReference type="ChEBI" id="CHEBI:15378"/>
        <dbReference type="ChEBI" id="CHEBI:30616"/>
        <dbReference type="ChEBI" id="CHEBI:43474"/>
        <dbReference type="ChEBI" id="CHEBI:456216"/>
        <dbReference type="EC" id="5.6.2.4"/>
    </reaction>
</comment>
<evidence type="ECO:0000259" key="11">
    <source>
        <dbReference type="PROSITE" id="PS51198"/>
    </source>
</evidence>
<dbReference type="InterPro" id="IPR014016">
    <property type="entry name" value="UvrD-like_ATP-bd"/>
</dbReference>
<sequence>MPLTPAQHQAVYAKGSVAVTAGAGTGKTYMLAQRYLHHLRDDGYSPLEVVAVTFTEKAALELRSRIREMIMQEMPDYPEILAELDAAPICTFHSLAAQICRDHALDLGLPPDFRVLDEVESQLWFEEASLKVLNRLPEPLYEQVPYHLLQASLPRLLDDPLSVQGALKHSPESWPALAQQLQEEILAEIVNHPLIQESLQILPQYSGRGKDSLEPARQQVYTALCRLQGGERSPQLLKILIERNFSRERGSKKNWTAGGLEVIRKQLKALRDLVKPYEAELNVLQLGELDEDLAQLLPPLQEAFNWIWRELQARKRGDRVLCFADLEVYALEALQDERIRREYGDRFQAILVDEFQDTNPTQGKFLRALSQQATLTVVGDEKQSIYSFRRADIQVFQQMRRQIQEEGGEEVALSLCFRTHPRLIEQINTIFRPLLKQLHQSLTSARDEIPETEPDVQVFCLPEAPTWPKAQKRAAEAYRIADLVQGWLNSGEVAAGEIAILARANAPLGVYAEALEARGIPIALAGGGSLLETREAKDAMVLLEAVCHPEDDRALVAVLRSPFFALSDRALLLIKQQTDGNSALTWWQRLQQVDWAALDCEAEEIPGISPVTVLGELRQLAREESPSRLLQQGDRLTGYTAVLANLPSCRRRLADWRGFREFVRELERGDGSLYSVVRRLQRLRAMEAAIPRLPLDASNAVSLMTIHGSKGLEWKRVILGDLSAKPSARSEGVLFDPEIGLAVRFSDDFEREGKPFLYVYLERLQRQREAQESLRLLYVALTRSRDKLVLTACEPEGGFLEQLQPGLEAAAIARSPWELPPEEELSFSSAPPPEPPPLGEILLRD</sequence>
<dbReference type="SUPFAM" id="SSF52540">
    <property type="entry name" value="P-loop containing nucleoside triphosphate hydrolases"/>
    <property type="match status" value="1"/>
</dbReference>
<comment type="catalytic activity">
    <reaction evidence="6">
        <text>Couples ATP hydrolysis with the unwinding of duplex DNA by translocating in the 3'-5' direction.</text>
        <dbReference type="EC" id="5.6.2.4"/>
    </reaction>
</comment>
<evidence type="ECO:0000256" key="1">
    <source>
        <dbReference type="ARBA" id="ARBA00022741"/>
    </source>
</evidence>
<dbReference type="Gene3D" id="3.40.50.300">
    <property type="entry name" value="P-loop containing nucleotide triphosphate hydrolases"/>
    <property type="match status" value="3"/>
</dbReference>
<evidence type="ECO:0000256" key="2">
    <source>
        <dbReference type="ARBA" id="ARBA00022801"/>
    </source>
</evidence>
<dbReference type="InterPro" id="IPR000212">
    <property type="entry name" value="DNA_helicase_UvrD/REP"/>
</dbReference>
<dbReference type="EMBL" id="CP098611">
    <property type="protein sequence ID" value="USR92655.1"/>
    <property type="molecule type" value="Genomic_DNA"/>
</dbReference>
<proteinExistence type="predicted"/>
<dbReference type="PROSITE" id="PS51217">
    <property type="entry name" value="UVRD_HELICASE_CTER"/>
    <property type="match status" value="1"/>
</dbReference>
<reference evidence="13" key="1">
    <citation type="submission" date="2022-06" db="EMBL/GenBank/DDBJ databases">
        <title>Genome sequence of Phormidium yuhuli AB48 isolated from an industrial photobioreactor environment.</title>
        <authorList>
            <person name="Qiu Y."/>
            <person name="Noonan A.J.C."/>
            <person name="Dofher K."/>
            <person name="Koch M."/>
            <person name="Kieft B."/>
            <person name="Lin X."/>
            <person name="Ziels R.M."/>
            <person name="Hallam S.J."/>
        </authorList>
    </citation>
    <scope>NUCLEOTIDE SEQUENCE</scope>
    <source>
        <strain evidence="13">AB48</strain>
    </source>
</reference>
<name>A0ABY5ATV4_9CYAN</name>
<keyword evidence="1 9" id="KW-0547">Nucleotide-binding</keyword>
<keyword evidence="5" id="KW-0413">Isomerase</keyword>
<keyword evidence="3 9" id="KW-0347">Helicase</keyword>
<organism evidence="13 14">
    <name type="scientific">Phormidium yuhuli AB48</name>
    <dbReference type="NCBI Taxonomy" id="2940671"/>
    <lineage>
        <taxon>Bacteria</taxon>
        <taxon>Bacillati</taxon>
        <taxon>Cyanobacteriota</taxon>
        <taxon>Cyanophyceae</taxon>
        <taxon>Oscillatoriophycideae</taxon>
        <taxon>Oscillatoriales</taxon>
        <taxon>Oscillatoriaceae</taxon>
        <taxon>Phormidium</taxon>
        <taxon>Phormidium yuhuli</taxon>
    </lineage>
</organism>
<evidence type="ECO:0000256" key="5">
    <source>
        <dbReference type="ARBA" id="ARBA00023235"/>
    </source>
</evidence>
<feature type="binding site" evidence="9">
    <location>
        <begin position="21"/>
        <end position="28"/>
    </location>
    <ligand>
        <name>ATP</name>
        <dbReference type="ChEBI" id="CHEBI:30616"/>
    </ligand>
</feature>
<protein>
    <recommendedName>
        <fullName evidence="7">DNA 3'-5' helicase</fullName>
        <ecNumber evidence="7">5.6.2.4</ecNumber>
    </recommendedName>
</protein>
<keyword evidence="2 9" id="KW-0378">Hydrolase</keyword>
<dbReference type="Pfam" id="PF00580">
    <property type="entry name" value="UvrD-helicase"/>
    <property type="match status" value="1"/>
</dbReference>
<keyword evidence="4 9" id="KW-0067">ATP-binding</keyword>
<evidence type="ECO:0000256" key="7">
    <source>
        <dbReference type="ARBA" id="ARBA00034808"/>
    </source>
</evidence>
<dbReference type="PROSITE" id="PS51198">
    <property type="entry name" value="UVRD_HELICASE_ATP_BIND"/>
    <property type="match status" value="1"/>
</dbReference>
<dbReference type="Gene3D" id="1.10.486.10">
    <property type="entry name" value="PCRA, domain 4"/>
    <property type="match status" value="1"/>
</dbReference>
<accession>A0ABY5ATV4</accession>
<dbReference type="EC" id="5.6.2.4" evidence="7"/>
<feature type="domain" description="UvrD-like helicase C-terminal" evidence="12">
    <location>
        <begin position="421"/>
        <end position="711"/>
    </location>
</feature>
<evidence type="ECO:0000256" key="8">
    <source>
        <dbReference type="ARBA" id="ARBA00048988"/>
    </source>
</evidence>
<keyword evidence="14" id="KW-1185">Reference proteome</keyword>
<feature type="domain" description="UvrD-like helicase ATP-binding" evidence="11">
    <location>
        <begin position="1"/>
        <end position="420"/>
    </location>
</feature>
<evidence type="ECO:0000256" key="10">
    <source>
        <dbReference type="SAM" id="MobiDB-lite"/>
    </source>
</evidence>
<evidence type="ECO:0000313" key="13">
    <source>
        <dbReference type="EMBL" id="USR92655.1"/>
    </source>
</evidence>
<feature type="region of interest" description="Disordered" evidence="10">
    <location>
        <begin position="820"/>
        <end position="845"/>
    </location>
</feature>
<dbReference type="InterPro" id="IPR014017">
    <property type="entry name" value="DNA_helicase_UvrD-like_C"/>
</dbReference>
<evidence type="ECO:0000256" key="3">
    <source>
        <dbReference type="ARBA" id="ARBA00022806"/>
    </source>
</evidence>
<dbReference type="PANTHER" id="PTHR11070">
    <property type="entry name" value="UVRD / RECB / PCRA DNA HELICASE FAMILY MEMBER"/>
    <property type="match status" value="1"/>
</dbReference>
<dbReference type="Gene3D" id="3.30.160.800">
    <property type="match status" value="1"/>
</dbReference>